<feature type="domain" description="Carbohydrate kinase FGGY C-terminal" evidence="6">
    <location>
        <begin position="274"/>
        <end position="459"/>
    </location>
</feature>
<accession>A0A1Y5TWC9</accession>
<dbReference type="PANTHER" id="PTHR43095">
    <property type="entry name" value="SUGAR KINASE"/>
    <property type="match status" value="1"/>
</dbReference>
<evidence type="ECO:0000256" key="2">
    <source>
        <dbReference type="ARBA" id="ARBA00022679"/>
    </source>
</evidence>
<reference evidence="7 8" key="1">
    <citation type="submission" date="2017-03" db="EMBL/GenBank/DDBJ databases">
        <authorList>
            <person name="Afonso C.L."/>
            <person name="Miller P.J."/>
            <person name="Scott M.A."/>
            <person name="Spackman E."/>
            <person name="Goraichik I."/>
            <person name="Dimitrov K.M."/>
            <person name="Suarez D.L."/>
            <person name="Swayne D.E."/>
        </authorList>
    </citation>
    <scope>NUCLEOTIDE SEQUENCE [LARGE SCALE GENOMIC DNA]</scope>
    <source>
        <strain evidence="7 8">CECT 7639</strain>
    </source>
</reference>
<keyword evidence="2 4" id="KW-0808">Transferase</keyword>
<dbReference type="SUPFAM" id="SSF53067">
    <property type="entry name" value="Actin-like ATPase domain"/>
    <property type="match status" value="2"/>
</dbReference>
<gene>
    <name evidence="7" type="primary">lyx</name>
    <name evidence="7" type="ORF">TRL7639_04280</name>
</gene>
<evidence type="ECO:0000259" key="5">
    <source>
        <dbReference type="Pfam" id="PF00370"/>
    </source>
</evidence>
<keyword evidence="8" id="KW-1185">Reference proteome</keyword>
<dbReference type="GO" id="GO:0016301">
    <property type="term" value="F:kinase activity"/>
    <property type="evidence" value="ECO:0007669"/>
    <property type="project" value="UniProtKB-KW"/>
</dbReference>
<evidence type="ECO:0000313" key="8">
    <source>
        <dbReference type="Proteomes" id="UP000193077"/>
    </source>
</evidence>
<dbReference type="InterPro" id="IPR050406">
    <property type="entry name" value="FGGY_Carb_Kinase"/>
</dbReference>
<dbReference type="EMBL" id="FWFO01000006">
    <property type="protein sequence ID" value="SLN71933.1"/>
    <property type="molecule type" value="Genomic_DNA"/>
</dbReference>
<evidence type="ECO:0000313" key="7">
    <source>
        <dbReference type="EMBL" id="SLN71933.1"/>
    </source>
</evidence>
<evidence type="ECO:0000256" key="4">
    <source>
        <dbReference type="RuleBase" id="RU003733"/>
    </source>
</evidence>
<comment type="similarity">
    <text evidence="1 4">Belongs to the FGGY kinase family.</text>
</comment>
<dbReference type="GO" id="GO:0016773">
    <property type="term" value="F:phosphotransferase activity, alcohol group as acceptor"/>
    <property type="evidence" value="ECO:0007669"/>
    <property type="project" value="InterPro"/>
</dbReference>
<dbReference type="PIRSF" id="PIRSF000538">
    <property type="entry name" value="GlpK"/>
    <property type="match status" value="1"/>
</dbReference>
<dbReference type="GO" id="GO:0005975">
    <property type="term" value="P:carbohydrate metabolic process"/>
    <property type="evidence" value="ECO:0007669"/>
    <property type="project" value="InterPro"/>
</dbReference>
<evidence type="ECO:0000259" key="6">
    <source>
        <dbReference type="Pfam" id="PF02782"/>
    </source>
</evidence>
<protein>
    <submittedName>
        <fullName evidence="7">L-xylulose/3-keto-L-gulonate kinase</fullName>
        <ecNumber evidence="7">2.7.1.-</ecNumber>
    </submittedName>
</protein>
<keyword evidence="3 4" id="KW-0418">Kinase</keyword>
<dbReference type="Gene3D" id="3.30.420.40">
    <property type="match status" value="2"/>
</dbReference>
<evidence type="ECO:0000256" key="1">
    <source>
        <dbReference type="ARBA" id="ARBA00009156"/>
    </source>
</evidence>
<name>A0A1Y5TWC9_9RHOB</name>
<dbReference type="EC" id="2.7.1.-" evidence="7"/>
<dbReference type="InterPro" id="IPR018483">
    <property type="entry name" value="Carb_kinase_FGGY_CS"/>
</dbReference>
<dbReference type="InterPro" id="IPR043129">
    <property type="entry name" value="ATPase_NBD"/>
</dbReference>
<dbReference type="CDD" id="cd07802">
    <property type="entry name" value="ASKHA_NBD_FGGY_EcLyxK-like"/>
    <property type="match status" value="1"/>
</dbReference>
<dbReference type="Pfam" id="PF02782">
    <property type="entry name" value="FGGY_C"/>
    <property type="match status" value="1"/>
</dbReference>
<dbReference type="PROSITE" id="PS00445">
    <property type="entry name" value="FGGY_KINASES_2"/>
    <property type="match status" value="1"/>
</dbReference>
<dbReference type="PANTHER" id="PTHR43095:SF3">
    <property type="entry name" value="L-XYLULOSE_3-KETO-L-GULONATE KINASE"/>
    <property type="match status" value="1"/>
</dbReference>
<dbReference type="Pfam" id="PF00370">
    <property type="entry name" value="FGGY_N"/>
    <property type="match status" value="1"/>
</dbReference>
<dbReference type="InterPro" id="IPR000577">
    <property type="entry name" value="Carb_kinase_FGGY"/>
</dbReference>
<dbReference type="InterPro" id="IPR018484">
    <property type="entry name" value="FGGY_N"/>
</dbReference>
<feature type="domain" description="Carbohydrate kinase FGGY N-terminal" evidence="5">
    <location>
        <begin position="20"/>
        <end position="264"/>
    </location>
</feature>
<evidence type="ECO:0000256" key="3">
    <source>
        <dbReference type="ARBA" id="ARBA00022777"/>
    </source>
</evidence>
<proteinExistence type="inferred from homology"/>
<sequence length="518" mass="55610">MALMAKRPGISTTVAEIRTYVLGLDAGNTVIKAVLFDQNGQQIAVHALDGQSSTPEPGHVERDLNELWSNAREAISGCMAKARVQADQIAAVGCAGHGNGLYLLDRDGAPLVGIQSLDTRASDLAAELGAAHGDRLHEICLQKPWPSQTPTLLAWIKRYRPEVFERAQTVLLCKDFITYKLTGERVSDLSDMSGCGLTRMPECRYDDTLLNLYGLSDAREMLPRLIDPAEVAGVITPAAAAATGLAPGTPVIGGYFDVVSSALGSGVVGAGEASIIVGTWSINQVFSSLPVVDPSVFMASGFGQGRFVNIEASATSAANLEWYVRELVERGGHPDDPFGYCNARVGEVRPAMDDPFSHPFLYGSGQGAQFRAGFYGLAGWHGEGHLLRALFEGVMFEHRRHIGVLQDAGVSFDRAVLSGGGARSPHWPQMFSDCLGVPITVAEAQETGALGAAIGAACAIGQVASYEEGIARMTRVRQTFEPDSEKFTHYANRYETYLDLIDTMQSFWSRRVVGKDVP</sequence>
<organism evidence="7 8">
    <name type="scientific">Falsiruegeria litorea R37</name>
    <dbReference type="NCBI Taxonomy" id="1200284"/>
    <lineage>
        <taxon>Bacteria</taxon>
        <taxon>Pseudomonadati</taxon>
        <taxon>Pseudomonadota</taxon>
        <taxon>Alphaproteobacteria</taxon>
        <taxon>Rhodobacterales</taxon>
        <taxon>Roseobacteraceae</taxon>
        <taxon>Falsiruegeria</taxon>
    </lineage>
</organism>
<dbReference type="AlphaFoldDB" id="A0A1Y5TWC9"/>
<dbReference type="Proteomes" id="UP000193077">
    <property type="component" value="Unassembled WGS sequence"/>
</dbReference>
<dbReference type="InterPro" id="IPR018485">
    <property type="entry name" value="FGGY_C"/>
</dbReference>